<dbReference type="GO" id="GO:0016787">
    <property type="term" value="F:hydrolase activity"/>
    <property type="evidence" value="ECO:0007669"/>
    <property type="project" value="UniProtKB-KW"/>
</dbReference>
<dbReference type="Gene3D" id="3.40.50.1000">
    <property type="entry name" value="HAD superfamily/HAD-like"/>
    <property type="match status" value="1"/>
</dbReference>
<evidence type="ECO:0000313" key="2">
    <source>
        <dbReference type="Proteomes" id="UP001596306"/>
    </source>
</evidence>
<reference evidence="2" key="1">
    <citation type="journal article" date="2019" name="Int. J. Syst. Evol. Microbiol.">
        <title>The Global Catalogue of Microorganisms (GCM) 10K type strain sequencing project: providing services to taxonomists for standard genome sequencing and annotation.</title>
        <authorList>
            <consortium name="The Broad Institute Genomics Platform"/>
            <consortium name="The Broad Institute Genome Sequencing Center for Infectious Disease"/>
            <person name="Wu L."/>
            <person name="Ma J."/>
        </authorList>
    </citation>
    <scope>NUCLEOTIDE SEQUENCE [LARGE SCALE GENOMIC DNA]</scope>
    <source>
        <strain evidence="2">CCUG 43304</strain>
    </source>
</reference>
<proteinExistence type="predicted"/>
<dbReference type="EMBL" id="JBHSTP010000001">
    <property type="protein sequence ID" value="MFC6354859.1"/>
    <property type="molecule type" value="Genomic_DNA"/>
</dbReference>
<dbReference type="InterPro" id="IPR023214">
    <property type="entry name" value="HAD_sf"/>
</dbReference>
<organism evidence="1 2">
    <name type="scientific">Luethyella okanaganae</name>
    <dbReference type="NCBI Taxonomy" id="69372"/>
    <lineage>
        <taxon>Bacteria</taxon>
        <taxon>Bacillati</taxon>
        <taxon>Actinomycetota</taxon>
        <taxon>Actinomycetes</taxon>
        <taxon>Micrococcales</taxon>
        <taxon>Microbacteriaceae</taxon>
        <taxon>Luethyella</taxon>
    </lineage>
</organism>
<name>A0ABW1VEB0_9MICO</name>
<evidence type="ECO:0000313" key="1">
    <source>
        <dbReference type="EMBL" id="MFC6354859.1"/>
    </source>
</evidence>
<dbReference type="PANTHER" id="PTHR43611">
    <property type="entry name" value="ALPHA-D-GLUCOSE 1-PHOSPHATE PHOSPHATASE"/>
    <property type="match status" value="1"/>
</dbReference>
<dbReference type="NCBIfam" id="TIGR01549">
    <property type="entry name" value="HAD-SF-IA-v1"/>
    <property type="match status" value="1"/>
</dbReference>
<dbReference type="PRINTS" id="PR00413">
    <property type="entry name" value="HADHALOGNASE"/>
</dbReference>
<dbReference type="RefSeq" id="WP_386726845.1">
    <property type="nucleotide sequence ID" value="NZ_JBHSTP010000001.1"/>
</dbReference>
<dbReference type="InterPro" id="IPR036412">
    <property type="entry name" value="HAD-like_sf"/>
</dbReference>
<gene>
    <name evidence="1" type="ORF">ACFQB0_01850</name>
</gene>
<dbReference type="NCBIfam" id="TIGR01509">
    <property type="entry name" value="HAD-SF-IA-v3"/>
    <property type="match status" value="1"/>
</dbReference>
<protein>
    <submittedName>
        <fullName evidence="1">HAD family hydrolase</fullName>
    </submittedName>
</protein>
<dbReference type="Pfam" id="PF00702">
    <property type="entry name" value="Hydrolase"/>
    <property type="match status" value="1"/>
</dbReference>
<dbReference type="CDD" id="cd02603">
    <property type="entry name" value="HAD_sEH-N_like"/>
    <property type="match status" value="1"/>
</dbReference>
<dbReference type="Proteomes" id="UP001596306">
    <property type="component" value="Unassembled WGS sequence"/>
</dbReference>
<keyword evidence="1" id="KW-0378">Hydrolase</keyword>
<dbReference type="InterPro" id="IPR006439">
    <property type="entry name" value="HAD-SF_hydro_IA"/>
</dbReference>
<accession>A0ABW1VEB0</accession>
<keyword evidence="2" id="KW-1185">Reference proteome</keyword>
<comment type="caution">
    <text evidence="1">The sequence shown here is derived from an EMBL/GenBank/DDBJ whole genome shotgun (WGS) entry which is preliminary data.</text>
</comment>
<dbReference type="SUPFAM" id="SSF56784">
    <property type="entry name" value="HAD-like"/>
    <property type="match status" value="1"/>
</dbReference>
<sequence length="211" mass="23289">MESSELAPISIPGRVVVFDYGEVISLTPSEEDRDRLLSVAEADADAFWPAYWRYREALDEGSLGIHDYWGAISDDLGVEWPPDRVHQLWVTDYTSWLSINIDTTQIIDGLAAGGTRLALLSNAGRDFASFFRFGSLGPLFEHVFVSGELGLVKPDAAIYEHVLDQLGIVATQMVFVDNRPANVRGAEALGITTHLFTSAGELRRFLTELAD</sequence>
<dbReference type="PANTHER" id="PTHR43611:SF3">
    <property type="entry name" value="FLAVIN MONONUCLEOTIDE HYDROLASE 1, CHLOROPLATIC"/>
    <property type="match status" value="1"/>
</dbReference>